<feature type="region of interest" description="Disordered" evidence="1">
    <location>
        <begin position="1"/>
        <end position="29"/>
    </location>
</feature>
<accession>A0A454CYB2</accession>
<protein>
    <submittedName>
        <fullName evidence="2">Uncharacterized protein</fullName>
    </submittedName>
</protein>
<feature type="non-terminal residue" evidence="2">
    <location>
        <position position="1"/>
    </location>
</feature>
<name>A0A454CYB2_VIBHA</name>
<evidence type="ECO:0000313" key="3">
    <source>
        <dbReference type="Proteomes" id="UP000008367"/>
    </source>
</evidence>
<sequence>KEHQSDMPNIRHHQCTLRTNNGHLPILDN</sequence>
<gene>
    <name evidence="2" type="ORF">VCHENC02_2974B</name>
</gene>
<evidence type="ECO:0000313" key="2">
    <source>
        <dbReference type="EMBL" id="EKM31380.1"/>
    </source>
</evidence>
<dbReference type="AlphaFoldDB" id="A0A454CYB2"/>
<dbReference type="Proteomes" id="UP000008367">
    <property type="component" value="Unassembled WGS sequence"/>
</dbReference>
<organism evidence="2 3">
    <name type="scientific">Vibrio harveyi</name>
    <name type="common">Beneckea harveyi</name>
    <dbReference type="NCBI Taxonomy" id="669"/>
    <lineage>
        <taxon>Bacteria</taxon>
        <taxon>Pseudomonadati</taxon>
        <taxon>Pseudomonadota</taxon>
        <taxon>Gammaproteobacteria</taxon>
        <taxon>Vibrionales</taxon>
        <taxon>Vibrionaceae</taxon>
        <taxon>Vibrio</taxon>
    </lineage>
</organism>
<comment type="caution">
    <text evidence="2">The sequence shown here is derived from an EMBL/GenBank/DDBJ whole genome shotgun (WGS) entry which is preliminary data.</text>
</comment>
<reference evidence="2 3" key="1">
    <citation type="submission" date="2012-10" db="EMBL/GenBank/DDBJ databases">
        <title>Genome sequence of Vibrio Cholerae HENC-02.</title>
        <authorList>
            <person name="Eppinger M."/>
            <person name="Hasan N.A."/>
            <person name="Sengamalay N."/>
            <person name="Hine E."/>
            <person name="Su Q."/>
            <person name="Daugherty S.C."/>
            <person name="Young S."/>
            <person name="Sadzewicz L."/>
            <person name="Tallon L."/>
            <person name="Cebula T.A."/>
            <person name="Ravel J."/>
            <person name="Colwell R.R."/>
        </authorList>
    </citation>
    <scope>NUCLEOTIDE SEQUENCE [LARGE SCALE GENOMIC DNA]</scope>
    <source>
        <strain evidence="2 3">HENC-02</strain>
    </source>
</reference>
<proteinExistence type="predicted"/>
<dbReference type="EMBL" id="AJSR01001216">
    <property type="protein sequence ID" value="EKM31380.1"/>
    <property type="molecule type" value="Genomic_DNA"/>
</dbReference>
<evidence type="ECO:0000256" key="1">
    <source>
        <dbReference type="SAM" id="MobiDB-lite"/>
    </source>
</evidence>